<comment type="caution">
    <text evidence="1">The sequence shown here is derived from an EMBL/GenBank/DDBJ whole genome shotgun (WGS) entry which is preliminary data.</text>
</comment>
<dbReference type="Gene3D" id="3.10.450.160">
    <property type="entry name" value="inner membrane protein cigr"/>
    <property type="match status" value="1"/>
</dbReference>
<reference evidence="1 2" key="1">
    <citation type="submission" date="2023-09" db="EMBL/GenBank/DDBJ databases">
        <authorList>
            <person name="Rey-Velasco X."/>
        </authorList>
    </citation>
    <scope>NUCLEOTIDE SEQUENCE [LARGE SCALE GENOMIC DNA]</scope>
    <source>
        <strain evidence="1 2">W345</strain>
    </source>
</reference>
<evidence type="ECO:0000313" key="2">
    <source>
        <dbReference type="Proteomes" id="UP001254608"/>
    </source>
</evidence>
<keyword evidence="2" id="KW-1185">Reference proteome</keyword>
<sequence length="168" mass="18023">MSVLTSRCDARDTPPDIPTAALIATAVLMSLFHGPAFPASFDDENAAADQRAPVFVGNGVLYAQAGSVEGAVPDDASIPERDERMIRQYFERDPIDSVGSSALPPGWRQQARPGQILSIAVSAHAQPLPADLTLALGQSMEGLAYMRIENMVLRVATSDQRVLDTFEL</sequence>
<gene>
    <name evidence="1" type="ORF">RM530_15885</name>
</gene>
<dbReference type="RefSeq" id="WP_311366242.1">
    <property type="nucleotide sequence ID" value="NZ_JAVRIC010000027.1"/>
</dbReference>
<organism evidence="1 2">
    <name type="scientific">Banduia mediterranea</name>
    <dbReference type="NCBI Taxonomy" id="3075609"/>
    <lineage>
        <taxon>Bacteria</taxon>
        <taxon>Pseudomonadati</taxon>
        <taxon>Pseudomonadota</taxon>
        <taxon>Gammaproteobacteria</taxon>
        <taxon>Nevskiales</taxon>
        <taxon>Algiphilaceae</taxon>
        <taxon>Banduia</taxon>
    </lineage>
</organism>
<accession>A0ABU2WLS3</accession>
<name>A0ABU2WLS3_9GAMM</name>
<dbReference type="EMBL" id="JAVRIC010000027">
    <property type="protein sequence ID" value="MDT0498830.1"/>
    <property type="molecule type" value="Genomic_DNA"/>
</dbReference>
<dbReference type="Proteomes" id="UP001254608">
    <property type="component" value="Unassembled WGS sequence"/>
</dbReference>
<evidence type="ECO:0000313" key="1">
    <source>
        <dbReference type="EMBL" id="MDT0498830.1"/>
    </source>
</evidence>
<proteinExistence type="predicted"/>
<protein>
    <submittedName>
        <fullName evidence="1">Uncharacterized protein</fullName>
    </submittedName>
</protein>